<dbReference type="NCBIfam" id="TIGR00254">
    <property type="entry name" value="GGDEF"/>
    <property type="match status" value="1"/>
</dbReference>
<dbReference type="InterPro" id="IPR035965">
    <property type="entry name" value="PAS-like_dom_sf"/>
</dbReference>
<dbReference type="InterPro" id="IPR001633">
    <property type="entry name" value="EAL_dom"/>
</dbReference>
<feature type="domain" description="GGDEF" evidence="6">
    <location>
        <begin position="418"/>
        <end position="560"/>
    </location>
</feature>
<evidence type="ECO:0000259" key="3">
    <source>
        <dbReference type="PROSITE" id="PS50112"/>
    </source>
</evidence>
<protein>
    <submittedName>
        <fullName evidence="7">Phytochrome-like protein cph2</fullName>
    </submittedName>
</protein>
<dbReference type="InterPro" id="IPR043128">
    <property type="entry name" value="Rev_trsase/Diguanyl_cyclase"/>
</dbReference>
<dbReference type="PROSITE" id="PS50112">
    <property type="entry name" value="PAS"/>
    <property type="match status" value="1"/>
</dbReference>
<dbReference type="EMBL" id="CP037920">
    <property type="protein sequence ID" value="QDT97120.1"/>
    <property type="molecule type" value="Genomic_DNA"/>
</dbReference>
<name>A0A517VVV3_9PLAN</name>
<reference evidence="7 8" key="1">
    <citation type="submission" date="2019-03" db="EMBL/GenBank/DDBJ databases">
        <title>Deep-cultivation of Planctomycetes and their phenomic and genomic characterization uncovers novel biology.</title>
        <authorList>
            <person name="Wiegand S."/>
            <person name="Jogler M."/>
            <person name="Boedeker C."/>
            <person name="Pinto D."/>
            <person name="Vollmers J."/>
            <person name="Rivas-Marin E."/>
            <person name="Kohn T."/>
            <person name="Peeters S.H."/>
            <person name="Heuer A."/>
            <person name="Rast P."/>
            <person name="Oberbeckmann S."/>
            <person name="Bunk B."/>
            <person name="Jeske O."/>
            <person name="Meyerdierks A."/>
            <person name="Storesund J.E."/>
            <person name="Kallscheuer N."/>
            <person name="Luecker S."/>
            <person name="Lage O.M."/>
            <person name="Pohl T."/>
            <person name="Merkel B.J."/>
            <person name="Hornburger P."/>
            <person name="Mueller R.-W."/>
            <person name="Bruemmer F."/>
            <person name="Labrenz M."/>
            <person name="Spormann A.M."/>
            <person name="Op den Camp H."/>
            <person name="Overmann J."/>
            <person name="Amann R."/>
            <person name="Jetten M.S.M."/>
            <person name="Mascher T."/>
            <person name="Medema M.H."/>
            <person name="Devos D.P."/>
            <person name="Kaster A.-K."/>
            <person name="Ovreas L."/>
            <person name="Rohde M."/>
            <person name="Galperin M.Y."/>
            <person name="Jogler C."/>
        </authorList>
    </citation>
    <scope>NUCLEOTIDE SEQUENCE [LARGE SCALE GENOMIC DNA]</scope>
    <source>
        <strain evidence="7 8">V144</strain>
    </source>
</reference>
<dbReference type="NCBIfam" id="TIGR00229">
    <property type="entry name" value="sensory_box"/>
    <property type="match status" value="1"/>
</dbReference>
<dbReference type="InterPro" id="IPR000014">
    <property type="entry name" value="PAS"/>
</dbReference>
<dbReference type="Proteomes" id="UP000318704">
    <property type="component" value="Chromosome"/>
</dbReference>
<organism evidence="7 8">
    <name type="scientific">Gimesia aquarii</name>
    <dbReference type="NCBI Taxonomy" id="2527964"/>
    <lineage>
        <taxon>Bacteria</taxon>
        <taxon>Pseudomonadati</taxon>
        <taxon>Planctomycetota</taxon>
        <taxon>Planctomycetia</taxon>
        <taxon>Planctomycetales</taxon>
        <taxon>Planctomycetaceae</taxon>
        <taxon>Gimesia</taxon>
    </lineage>
</organism>
<evidence type="ECO:0000259" key="6">
    <source>
        <dbReference type="PROSITE" id="PS50887"/>
    </source>
</evidence>
<dbReference type="Pfam" id="PF08447">
    <property type="entry name" value="PAS_3"/>
    <property type="match status" value="1"/>
</dbReference>
<accession>A0A517VVV3</accession>
<dbReference type="InterPro" id="IPR000700">
    <property type="entry name" value="PAS-assoc_C"/>
</dbReference>
<dbReference type="RefSeq" id="WP_144985500.1">
    <property type="nucleotide sequence ID" value="NZ_CP037920.1"/>
</dbReference>
<dbReference type="CDD" id="cd00130">
    <property type="entry name" value="PAS"/>
    <property type="match status" value="1"/>
</dbReference>
<dbReference type="Gene3D" id="3.20.20.450">
    <property type="entry name" value="EAL domain"/>
    <property type="match status" value="1"/>
</dbReference>
<dbReference type="KEGG" id="gaw:V144x_25910"/>
<evidence type="ECO:0000256" key="2">
    <source>
        <dbReference type="SAM" id="Phobius"/>
    </source>
</evidence>
<keyword evidence="1" id="KW-0175">Coiled coil</keyword>
<evidence type="ECO:0000259" key="4">
    <source>
        <dbReference type="PROSITE" id="PS50113"/>
    </source>
</evidence>
<feature type="coiled-coil region" evidence="1">
    <location>
        <begin position="225"/>
        <end position="259"/>
    </location>
</feature>
<keyword evidence="2" id="KW-0472">Membrane</keyword>
<gene>
    <name evidence="7" type="primary">cph2_2</name>
    <name evidence="7" type="ORF">V144x_25910</name>
</gene>
<dbReference type="Pfam" id="PF00563">
    <property type="entry name" value="EAL"/>
    <property type="match status" value="1"/>
</dbReference>
<dbReference type="InterPro" id="IPR052155">
    <property type="entry name" value="Biofilm_reg_signaling"/>
</dbReference>
<keyword evidence="2" id="KW-0812">Transmembrane</keyword>
<dbReference type="PROSITE" id="PS50887">
    <property type="entry name" value="GGDEF"/>
    <property type="match status" value="1"/>
</dbReference>
<dbReference type="PROSITE" id="PS50113">
    <property type="entry name" value="PAC"/>
    <property type="match status" value="1"/>
</dbReference>
<dbReference type="PROSITE" id="PS50883">
    <property type="entry name" value="EAL"/>
    <property type="match status" value="1"/>
</dbReference>
<dbReference type="Pfam" id="PF00990">
    <property type="entry name" value="GGDEF"/>
    <property type="match status" value="1"/>
</dbReference>
<dbReference type="AlphaFoldDB" id="A0A517VVV3"/>
<evidence type="ECO:0000313" key="8">
    <source>
        <dbReference type="Proteomes" id="UP000318704"/>
    </source>
</evidence>
<dbReference type="InterPro" id="IPR000160">
    <property type="entry name" value="GGDEF_dom"/>
</dbReference>
<dbReference type="CDD" id="cd01949">
    <property type="entry name" value="GGDEF"/>
    <property type="match status" value="1"/>
</dbReference>
<proteinExistence type="predicted"/>
<dbReference type="InterPro" id="IPR029787">
    <property type="entry name" value="Nucleotide_cyclase"/>
</dbReference>
<dbReference type="SUPFAM" id="SSF55785">
    <property type="entry name" value="PYP-like sensor domain (PAS domain)"/>
    <property type="match status" value="1"/>
</dbReference>
<feature type="transmembrane region" description="Helical" evidence="2">
    <location>
        <begin position="204"/>
        <end position="225"/>
    </location>
</feature>
<dbReference type="Gene3D" id="3.30.450.20">
    <property type="entry name" value="PAS domain"/>
    <property type="match status" value="1"/>
</dbReference>
<dbReference type="Gene3D" id="3.30.70.270">
    <property type="match status" value="1"/>
</dbReference>
<feature type="domain" description="PAS" evidence="3">
    <location>
        <begin position="249"/>
        <end position="324"/>
    </location>
</feature>
<dbReference type="SUPFAM" id="SSF141868">
    <property type="entry name" value="EAL domain-like"/>
    <property type="match status" value="1"/>
</dbReference>
<evidence type="ECO:0000256" key="1">
    <source>
        <dbReference type="SAM" id="Coils"/>
    </source>
</evidence>
<dbReference type="InterPro" id="IPR035919">
    <property type="entry name" value="EAL_sf"/>
</dbReference>
<feature type="transmembrane region" description="Helical" evidence="2">
    <location>
        <begin position="30"/>
        <end position="48"/>
    </location>
</feature>
<dbReference type="SMART" id="SM00267">
    <property type="entry name" value="GGDEF"/>
    <property type="match status" value="1"/>
</dbReference>
<keyword evidence="2" id="KW-1133">Transmembrane helix</keyword>
<dbReference type="SUPFAM" id="SSF55073">
    <property type="entry name" value="Nucleotide cyclase"/>
    <property type="match status" value="1"/>
</dbReference>
<dbReference type="SMART" id="SM00091">
    <property type="entry name" value="PAS"/>
    <property type="match status" value="1"/>
</dbReference>
<dbReference type="SMART" id="SM00052">
    <property type="entry name" value="EAL"/>
    <property type="match status" value="1"/>
</dbReference>
<dbReference type="CDD" id="cd01948">
    <property type="entry name" value="EAL"/>
    <property type="match status" value="1"/>
</dbReference>
<dbReference type="PANTHER" id="PTHR44757">
    <property type="entry name" value="DIGUANYLATE CYCLASE DGCP"/>
    <property type="match status" value="1"/>
</dbReference>
<feature type="domain" description="EAL" evidence="5">
    <location>
        <begin position="569"/>
        <end position="825"/>
    </location>
</feature>
<sequence length="839" mass="95547">MKQSSESESMGGSPQTADQNDSIHFIWPKLPLFGIAFVMALGVLVLIYELSQVTLTQHVIYVDVNRQSLAGKVAKDVLECRRYEKDVFLNLNHPVEYNDYLLKWRTAWNKLSIDTEFLSKCMANEEQTRLQMLLHDSVKEYQKHFLNIVEKINRGEIKTPQQANLAMTPFKDDMRNLTILSSKYAVESAKEATQHGGTLVRRGGISAVVVLLLTIVPSVILLFLFRKYNQKLILANEKLQSSKNELKQSEAQFRTLMNNIPGVTFRSHVDERRTIEFVCETIKELLGYPAEELLRNKVRTFTSVIHPDDITKVHSVIQSAAEKPQSFQVGYRIIRADGEVRYVWEQGLVSHDHNNVPMVDSVMFDVTDRKQAELELRNSKEVFERASLVDKLTGLPNRTLSHERLKELILESQEKSEANYAVIFLDFDRFKMVNDSLGHDVGDLLLVEIATRLRRHLRCTDSISQQVSGNTAGRLGGDEFLILINNIKSLDEVNSVAERLLDELARPYFLEQHEVYSTASMGIVIGNKYYKRPEEIIRDADTAMYEAKRSGKSRYVIFDDSMRKRVIREMILENDLRKAIENQELVLYYQPIVSLESGAVCCVEALLRWYHPTLGLISPGEFIPIAEDSQQIIELGEWVLREGCRQYAEWSERLGYSAPSMISINLSRKQFICPHLVHMVESTLQEFNVDPEHLQLEVTEDAFASDVNEAIQAMKEIKNIGVKLAIDDFGVGCSSFASLNQFPVDTLKIDRSLVDQVIRTKGMAAMINSLVVLSENLRIMLIPEGIEEQDQLTELRKLGCEYGQGFLFAKPLTSEVFEEYLLKQSGASTASTPQLVESN</sequence>
<feature type="domain" description="PAC" evidence="4">
    <location>
        <begin position="327"/>
        <end position="378"/>
    </location>
</feature>
<dbReference type="PANTHER" id="PTHR44757:SF2">
    <property type="entry name" value="BIOFILM ARCHITECTURE MAINTENANCE PROTEIN MBAA"/>
    <property type="match status" value="1"/>
</dbReference>
<evidence type="ECO:0000313" key="7">
    <source>
        <dbReference type="EMBL" id="QDT97120.1"/>
    </source>
</evidence>
<dbReference type="InterPro" id="IPR013655">
    <property type="entry name" value="PAS_fold_3"/>
</dbReference>
<evidence type="ECO:0000259" key="5">
    <source>
        <dbReference type="PROSITE" id="PS50883"/>
    </source>
</evidence>